<dbReference type="Gene3D" id="2.40.440.10">
    <property type="entry name" value="L,D-transpeptidase catalytic domain-like"/>
    <property type="match status" value="1"/>
</dbReference>
<keyword evidence="7" id="KW-1133">Transmembrane helix</keyword>
<keyword evidence="2" id="KW-0808">Transferase</keyword>
<dbReference type="PANTHER" id="PTHR30582">
    <property type="entry name" value="L,D-TRANSPEPTIDASE"/>
    <property type="match status" value="1"/>
</dbReference>
<dbReference type="Gene3D" id="3.10.20.800">
    <property type="match status" value="1"/>
</dbReference>
<evidence type="ECO:0000259" key="8">
    <source>
        <dbReference type="PROSITE" id="PS52029"/>
    </source>
</evidence>
<keyword evidence="4 6" id="KW-0573">Peptidoglycan synthesis</keyword>
<name>A0A6N7VPR0_9ACTO</name>
<comment type="pathway">
    <text evidence="1 6">Cell wall biogenesis; peptidoglycan biosynthesis.</text>
</comment>
<feature type="transmembrane region" description="Helical" evidence="7">
    <location>
        <begin position="12"/>
        <end position="34"/>
    </location>
</feature>
<protein>
    <submittedName>
        <fullName evidence="9">L,D-transpeptidase family protein</fullName>
    </submittedName>
</protein>
<keyword evidence="7" id="KW-0472">Membrane</keyword>
<feature type="domain" description="L,D-TPase catalytic" evidence="8">
    <location>
        <begin position="353"/>
        <end position="476"/>
    </location>
</feature>
<dbReference type="EMBL" id="VULO01000003">
    <property type="protein sequence ID" value="MSS83707.1"/>
    <property type="molecule type" value="Genomic_DNA"/>
</dbReference>
<dbReference type="InterPro" id="IPR005490">
    <property type="entry name" value="LD_TPept_cat_dom"/>
</dbReference>
<evidence type="ECO:0000256" key="3">
    <source>
        <dbReference type="ARBA" id="ARBA00022960"/>
    </source>
</evidence>
<dbReference type="AlphaFoldDB" id="A0A6N7VPR0"/>
<dbReference type="Pfam" id="PF12229">
    <property type="entry name" value="PG_binding_4"/>
    <property type="match status" value="1"/>
</dbReference>
<sequence length="477" mass="50204">MSTLFASTTRRVVAAASVTALVILGAFAGSFAYFRAHALPRTQVGAIDISGLTPSDAVTAVASGFGDPEITVSAPGGDITVPLSETGVVLDAEETVDHIFSDSASVGSFLGGLVSGSSYSPQVHINDKTFTKFAAELPLADTAEPADAQIAFDGNSFAVTPSRSGEAIDEESLQQALVDAAKTGATAVTASTIHAEPSISTEVAQAAADQANTWLATPITVNDGDQMETTPDAATKSSWITFASDAERLTPAVDRDAVKSWVEDYAKTTNIEPGQGIRNLDASGKVVATVIEPTKGWVVSNADVITDAIVGGLPLKEAITATFDYKEQTGEWTERQADPATEGMRYRAAPGEKWVEIDIGGATVTAYEGAKPVYTFPVVAGKASTPTIEGEYNVYLQYEKQDMGCTPEWSYCAKDVPWVSYFTGSYALHGSSSWQSGFGDPATRYVQGSAGCVNMRDEDANTLFHWVDIGTKVISHS</sequence>
<feature type="active site" description="Nucleophile" evidence="6">
    <location>
        <position position="452"/>
    </location>
</feature>
<proteinExistence type="predicted"/>
<dbReference type="SUPFAM" id="SSF141523">
    <property type="entry name" value="L,D-transpeptidase catalytic domain-like"/>
    <property type="match status" value="1"/>
</dbReference>
<dbReference type="GO" id="GO:0016740">
    <property type="term" value="F:transferase activity"/>
    <property type="evidence" value="ECO:0007669"/>
    <property type="project" value="UniProtKB-KW"/>
</dbReference>
<dbReference type="InterPro" id="IPR050979">
    <property type="entry name" value="LD-transpeptidase"/>
</dbReference>
<evidence type="ECO:0000256" key="2">
    <source>
        <dbReference type="ARBA" id="ARBA00022679"/>
    </source>
</evidence>
<evidence type="ECO:0000256" key="6">
    <source>
        <dbReference type="PROSITE-ProRule" id="PRU01373"/>
    </source>
</evidence>
<reference evidence="9 10" key="1">
    <citation type="submission" date="2019-08" db="EMBL/GenBank/DDBJ databases">
        <title>In-depth cultivation of the pig gut microbiome towards novel bacterial diversity and tailored functional studies.</title>
        <authorList>
            <person name="Wylensek D."/>
            <person name="Hitch T.C.A."/>
            <person name="Clavel T."/>
        </authorList>
    </citation>
    <scope>NUCLEOTIDE SEQUENCE [LARGE SCALE GENOMIC DNA]</scope>
    <source>
        <strain evidence="9 10">WB03_NA08</strain>
    </source>
</reference>
<evidence type="ECO:0000256" key="5">
    <source>
        <dbReference type="ARBA" id="ARBA00023316"/>
    </source>
</evidence>
<dbReference type="Pfam" id="PF03734">
    <property type="entry name" value="YkuD"/>
    <property type="match status" value="1"/>
</dbReference>
<evidence type="ECO:0000313" key="10">
    <source>
        <dbReference type="Proteomes" id="UP000470875"/>
    </source>
</evidence>
<evidence type="ECO:0000313" key="9">
    <source>
        <dbReference type="EMBL" id="MSS83707.1"/>
    </source>
</evidence>
<dbReference type="PANTHER" id="PTHR30582:SF2">
    <property type="entry name" value="L,D-TRANSPEPTIDASE YCIB-RELATED"/>
    <property type="match status" value="1"/>
</dbReference>
<dbReference type="GO" id="GO:0008360">
    <property type="term" value="P:regulation of cell shape"/>
    <property type="evidence" value="ECO:0007669"/>
    <property type="project" value="UniProtKB-UniRule"/>
</dbReference>
<dbReference type="GO" id="GO:0071972">
    <property type="term" value="F:peptidoglycan L,D-transpeptidase activity"/>
    <property type="evidence" value="ECO:0007669"/>
    <property type="project" value="TreeGrafter"/>
</dbReference>
<dbReference type="InterPro" id="IPR022029">
    <property type="entry name" value="YoaR-like_PG-bd"/>
</dbReference>
<dbReference type="CDD" id="cd16913">
    <property type="entry name" value="YkuD_like"/>
    <property type="match status" value="1"/>
</dbReference>
<dbReference type="InterPro" id="IPR038054">
    <property type="entry name" value="LD_TPept-like_central_sf"/>
</dbReference>
<evidence type="ECO:0000256" key="7">
    <source>
        <dbReference type="SAM" id="Phobius"/>
    </source>
</evidence>
<comment type="caution">
    <text evidence="9">The sequence shown here is derived from an EMBL/GenBank/DDBJ whole genome shotgun (WGS) entry which is preliminary data.</text>
</comment>
<keyword evidence="10" id="KW-1185">Reference proteome</keyword>
<keyword evidence="5 6" id="KW-0961">Cell wall biogenesis/degradation</keyword>
<evidence type="ECO:0000256" key="1">
    <source>
        <dbReference type="ARBA" id="ARBA00004752"/>
    </source>
</evidence>
<dbReference type="PROSITE" id="PS52029">
    <property type="entry name" value="LD_TPASE"/>
    <property type="match status" value="1"/>
</dbReference>
<feature type="active site" description="Proton donor/acceptor" evidence="6">
    <location>
        <position position="429"/>
    </location>
</feature>
<accession>A0A6N7VPR0</accession>
<gene>
    <name evidence="9" type="ORF">FYJ24_02800</name>
</gene>
<evidence type="ECO:0000256" key="4">
    <source>
        <dbReference type="ARBA" id="ARBA00022984"/>
    </source>
</evidence>
<dbReference type="GO" id="GO:0071555">
    <property type="term" value="P:cell wall organization"/>
    <property type="evidence" value="ECO:0007669"/>
    <property type="project" value="UniProtKB-UniRule"/>
</dbReference>
<dbReference type="InterPro" id="IPR038063">
    <property type="entry name" value="Transpep_catalytic_dom"/>
</dbReference>
<dbReference type="GO" id="GO:0005576">
    <property type="term" value="C:extracellular region"/>
    <property type="evidence" value="ECO:0007669"/>
    <property type="project" value="TreeGrafter"/>
</dbReference>
<dbReference type="GO" id="GO:0018104">
    <property type="term" value="P:peptidoglycan-protein cross-linking"/>
    <property type="evidence" value="ECO:0007669"/>
    <property type="project" value="TreeGrafter"/>
</dbReference>
<organism evidence="9 10">
    <name type="scientific">Scrofimicrobium canadense</name>
    <dbReference type="NCBI Taxonomy" id="2652290"/>
    <lineage>
        <taxon>Bacteria</taxon>
        <taxon>Bacillati</taxon>
        <taxon>Actinomycetota</taxon>
        <taxon>Actinomycetes</taxon>
        <taxon>Actinomycetales</taxon>
        <taxon>Actinomycetaceae</taxon>
        <taxon>Scrofimicrobium</taxon>
    </lineage>
</organism>
<keyword evidence="7" id="KW-0812">Transmembrane</keyword>
<dbReference type="RefSeq" id="WP_154543412.1">
    <property type="nucleotide sequence ID" value="NZ_VULO01000003.1"/>
</dbReference>
<dbReference type="Proteomes" id="UP000470875">
    <property type="component" value="Unassembled WGS sequence"/>
</dbReference>
<keyword evidence="3 6" id="KW-0133">Cell shape</keyword>
<dbReference type="UniPathway" id="UPA00219"/>